<feature type="domain" description="AMP-dependent synthetase/ligase" evidence="1">
    <location>
        <begin position="14"/>
        <end position="74"/>
    </location>
</feature>
<name>A0ABX7NCI7_9BACT</name>
<sequence>MKPSPIPRWTPAPNQLAHYLRSLGVLPGSRVALRLDRSPDLIVALLAILKAGAAYVPLDKAWPSERLSFVLRESFRWRPRLTLRRR</sequence>
<evidence type="ECO:0000313" key="3">
    <source>
        <dbReference type="Proteomes" id="UP000663090"/>
    </source>
</evidence>
<dbReference type="PANTHER" id="PTHR45527">
    <property type="entry name" value="NONRIBOSOMAL PEPTIDE SYNTHETASE"/>
    <property type="match status" value="1"/>
</dbReference>
<dbReference type="Proteomes" id="UP000663090">
    <property type="component" value="Chromosome"/>
</dbReference>
<dbReference type="PANTHER" id="PTHR45527:SF1">
    <property type="entry name" value="FATTY ACID SYNTHASE"/>
    <property type="match status" value="1"/>
</dbReference>
<keyword evidence="3" id="KW-1185">Reference proteome</keyword>
<dbReference type="RefSeq" id="WP_206717781.1">
    <property type="nucleotide sequence ID" value="NZ_CP071091.1"/>
</dbReference>
<dbReference type="Gene3D" id="3.40.50.980">
    <property type="match status" value="1"/>
</dbReference>
<dbReference type="InterPro" id="IPR000873">
    <property type="entry name" value="AMP-dep_synth/lig_dom"/>
</dbReference>
<reference evidence="2 3" key="1">
    <citation type="submission" date="2021-02" db="EMBL/GenBank/DDBJ databases">
        <title>De Novo genome assembly of isolated myxobacteria.</title>
        <authorList>
            <person name="Stevens D.C."/>
        </authorList>
    </citation>
    <scope>NUCLEOTIDE SEQUENCE [LARGE SCALE GENOMIC DNA]</scope>
    <source>
        <strain evidence="2 3">SCHIC003</strain>
    </source>
</reference>
<dbReference type="Pfam" id="PF00501">
    <property type="entry name" value="AMP-binding"/>
    <property type="match status" value="1"/>
</dbReference>
<organism evidence="2 3">
    <name type="scientific">Myxococcus landrumensis</name>
    <dbReference type="NCBI Taxonomy" id="2813577"/>
    <lineage>
        <taxon>Bacteria</taxon>
        <taxon>Pseudomonadati</taxon>
        <taxon>Myxococcota</taxon>
        <taxon>Myxococcia</taxon>
        <taxon>Myxococcales</taxon>
        <taxon>Cystobacterineae</taxon>
        <taxon>Myxococcaceae</taxon>
        <taxon>Myxococcus</taxon>
    </lineage>
</organism>
<dbReference type="SUPFAM" id="SSF56801">
    <property type="entry name" value="Acetyl-CoA synthetase-like"/>
    <property type="match status" value="1"/>
</dbReference>
<accession>A0ABX7NCI7</accession>
<evidence type="ECO:0000313" key="2">
    <source>
        <dbReference type="EMBL" id="QSQ16104.1"/>
    </source>
</evidence>
<evidence type="ECO:0000259" key="1">
    <source>
        <dbReference type="Pfam" id="PF00501"/>
    </source>
</evidence>
<gene>
    <name evidence="2" type="ORF">JY572_08675</name>
</gene>
<protein>
    <submittedName>
        <fullName evidence="2">AMP-binding protein</fullName>
    </submittedName>
</protein>
<dbReference type="EMBL" id="CP071091">
    <property type="protein sequence ID" value="QSQ16104.1"/>
    <property type="molecule type" value="Genomic_DNA"/>
</dbReference>
<proteinExistence type="predicted"/>